<evidence type="ECO:0000313" key="2">
    <source>
        <dbReference type="Proteomes" id="UP001144978"/>
    </source>
</evidence>
<gene>
    <name evidence="1" type="ORF">NUW54_g2186</name>
</gene>
<sequence>MVIMGLQFSRQVLKEDFKTGLKDIDDAQQEGHGPNTFDPSVHIRDYDAVVLPVFTVTARDYVRITGQVKGDGSPACFSNVEETRIPDLKKWCHHLTEASRMRAARGFREHLTTFSRSIIAFLESVGEISSRFPVSPGSAVTAEHGSSPSCAKHVGPADDVQVPRLVKFEGVFRKLADDCVAGLQDQFRTVLQKKFAAGATHAAGGAVETADSFAASMRWNTYRATVSRYGSWHRDLNEELSSPLMRRIARPWAMLFSTDLFAPFEEAALNAARKVIEDAVKFAAPDLQERAQSQCHLSMEEVQLALKEMVEAAWEAMNDEQKEVTRRVTPYIKEKLAEGYDSAMAEQGKGSDARRKAIIRDRIADLVEDDLFIGATDVLMNGLIKALQAVGEELHKSLIELGNKIEVSLSILWELDIGGDPEQAKVREDVATTVHELLHQLSLREAAA</sequence>
<name>A0ACC1Q484_9APHY</name>
<proteinExistence type="predicted"/>
<accession>A0ACC1Q484</accession>
<organism evidence="1 2">
    <name type="scientific">Trametes sanguinea</name>
    <dbReference type="NCBI Taxonomy" id="158606"/>
    <lineage>
        <taxon>Eukaryota</taxon>
        <taxon>Fungi</taxon>
        <taxon>Dikarya</taxon>
        <taxon>Basidiomycota</taxon>
        <taxon>Agaricomycotina</taxon>
        <taxon>Agaricomycetes</taxon>
        <taxon>Polyporales</taxon>
        <taxon>Polyporaceae</taxon>
        <taxon>Trametes</taxon>
    </lineage>
</organism>
<evidence type="ECO:0000313" key="1">
    <source>
        <dbReference type="EMBL" id="KAJ3011389.1"/>
    </source>
</evidence>
<dbReference type="EMBL" id="JANSHE010000398">
    <property type="protein sequence ID" value="KAJ3011389.1"/>
    <property type="molecule type" value="Genomic_DNA"/>
</dbReference>
<protein>
    <submittedName>
        <fullName evidence="1">Uncharacterized protein</fullName>
    </submittedName>
</protein>
<reference evidence="1" key="1">
    <citation type="submission" date="2022-08" db="EMBL/GenBank/DDBJ databases">
        <title>Genome Sequence of Pycnoporus sanguineus.</title>
        <authorList>
            <person name="Buettner E."/>
        </authorList>
    </citation>
    <scope>NUCLEOTIDE SEQUENCE</scope>
    <source>
        <strain evidence="1">CG-C14</strain>
    </source>
</reference>
<keyword evidence="2" id="KW-1185">Reference proteome</keyword>
<comment type="caution">
    <text evidence="1">The sequence shown here is derived from an EMBL/GenBank/DDBJ whole genome shotgun (WGS) entry which is preliminary data.</text>
</comment>
<dbReference type="Proteomes" id="UP001144978">
    <property type="component" value="Unassembled WGS sequence"/>
</dbReference>